<gene>
    <name evidence="1" type="ORF">F1721_06610</name>
</gene>
<proteinExistence type="predicted"/>
<dbReference type="EMBL" id="VWPH01000003">
    <property type="protein sequence ID" value="KAA5836014.1"/>
    <property type="molecule type" value="Genomic_DNA"/>
</dbReference>
<comment type="caution">
    <text evidence="1">The sequence shown here is derived from an EMBL/GenBank/DDBJ whole genome shotgun (WGS) entry which is preliminary data.</text>
</comment>
<dbReference type="OrthoDB" id="3691742at2"/>
<accession>A0A5M7C8N4</accession>
<keyword evidence="2" id="KW-1185">Reference proteome</keyword>
<sequence>MSSEAVTRHGMVTALYRCPLTHEQLMDAEISDLARFIGQLHLRVPGATLERLEQGMAELTERGGPAFDRPRYTLAEARAEAISVLMQHPPTGTRAHPIEVEPDVLWPN</sequence>
<dbReference type="SMR" id="A0A5M7C8N4"/>
<protein>
    <submittedName>
        <fullName evidence="1">Uncharacterized protein</fullName>
    </submittedName>
</protein>
<organism evidence="1 2">
    <name type="scientific">Saccharopolyspora hirsuta</name>
    <dbReference type="NCBI Taxonomy" id="1837"/>
    <lineage>
        <taxon>Bacteria</taxon>
        <taxon>Bacillati</taxon>
        <taxon>Actinomycetota</taxon>
        <taxon>Actinomycetes</taxon>
        <taxon>Pseudonocardiales</taxon>
        <taxon>Pseudonocardiaceae</taxon>
        <taxon>Saccharopolyspora</taxon>
    </lineage>
</organism>
<dbReference type="RefSeq" id="WP_150065674.1">
    <property type="nucleotide sequence ID" value="NZ_VWPH01000003.1"/>
</dbReference>
<evidence type="ECO:0000313" key="2">
    <source>
        <dbReference type="Proteomes" id="UP000323946"/>
    </source>
</evidence>
<name>A0A5M7C8N4_SACHI</name>
<dbReference type="AlphaFoldDB" id="A0A5M7C8N4"/>
<reference evidence="1 2" key="1">
    <citation type="submission" date="2019-09" db="EMBL/GenBank/DDBJ databases">
        <title>Draft genome sequence of the thermophilic Saccharopolyspora hirsuta VKM Ac-666T.</title>
        <authorList>
            <person name="Lobastova T.G."/>
            <person name="Fokina V."/>
            <person name="Bragin E.Y."/>
            <person name="Shtratnikova V.Y."/>
            <person name="Starodumova I.P."/>
            <person name="Tarlachkov S.V."/>
            <person name="Donova M.V."/>
        </authorList>
    </citation>
    <scope>NUCLEOTIDE SEQUENCE [LARGE SCALE GENOMIC DNA]</scope>
    <source>
        <strain evidence="1 2">VKM Ac-666</strain>
    </source>
</reference>
<evidence type="ECO:0000313" key="1">
    <source>
        <dbReference type="EMBL" id="KAA5836014.1"/>
    </source>
</evidence>
<dbReference type="Proteomes" id="UP000323946">
    <property type="component" value="Unassembled WGS sequence"/>
</dbReference>